<proteinExistence type="predicted"/>
<dbReference type="InterPro" id="IPR036291">
    <property type="entry name" value="NAD(P)-bd_dom_sf"/>
</dbReference>
<dbReference type="SUPFAM" id="SSF50129">
    <property type="entry name" value="GroES-like"/>
    <property type="match status" value="1"/>
</dbReference>
<dbReference type="Gene3D" id="3.90.180.10">
    <property type="entry name" value="Medium-chain alcohol dehydrogenases, catalytic domain"/>
    <property type="match status" value="1"/>
</dbReference>
<dbReference type="InterPro" id="IPR013154">
    <property type="entry name" value="ADH-like_N"/>
</dbReference>
<dbReference type="InterPro" id="IPR050129">
    <property type="entry name" value="Zn_alcohol_dh"/>
</dbReference>
<feature type="domain" description="Enoyl reductase (ER)" evidence="4">
    <location>
        <begin position="7"/>
        <end position="332"/>
    </location>
</feature>
<dbReference type="STRING" id="1839936.SBU_001181"/>
<keyword evidence="6" id="KW-1185">Reference proteome</keyword>
<evidence type="ECO:0000259" key="4">
    <source>
        <dbReference type="SMART" id="SM00829"/>
    </source>
</evidence>
<dbReference type="GO" id="GO:0044281">
    <property type="term" value="P:small molecule metabolic process"/>
    <property type="evidence" value="ECO:0007669"/>
    <property type="project" value="UniProtKB-ARBA"/>
</dbReference>
<evidence type="ECO:0000256" key="1">
    <source>
        <dbReference type="ARBA" id="ARBA00022723"/>
    </source>
</evidence>
<dbReference type="PROSITE" id="PS00059">
    <property type="entry name" value="ADH_ZINC"/>
    <property type="match status" value="1"/>
</dbReference>
<dbReference type="SUPFAM" id="SSF51735">
    <property type="entry name" value="NAD(P)-binding Rossmann-fold domains"/>
    <property type="match status" value="1"/>
</dbReference>
<dbReference type="PANTHER" id="PTHR43401">
    <property type="entry name" value="L-THREONINE 3-DEHYDROGENASE"/>
    <property type="match status" value="1"/>
</dbReference>
<dbReference type="InterPro" id="IPR002328">
    <property type="entry name" value="ADH_Zn_CS"/>
</dbReference>
<evidence type="ECO:0000313" key="5">
    <source>
        <dbReference type="EMBL" id="OFV65999.1"/>
    </source>
</evidence>
<dbReference type="SMART" id="SM00829">
    <property type="entry name" value="PKS_ER"/>
    <property type="match status" value="1"/>
</dbReference>
<dbReference type="EMBL" id="LYOR01000005">
    <property type="protein sequence ID" value="OFV65999.1"/>
    <property type="molecule type" value="Genomic_DNA"/>
</dbReference>
<dbReference type="Gene3D" id="3.40.50.720">
    <property type="entry name" value="NAD(P)-binding Rossmann-like Domain"/>
    <property type="match status" value="1"/>
</dbReference>
<comment type="caution">
    <text evidence="5">The sequence shown here is derived from an EMBL/GenBank/DDBJ whole genome shotgun (WGS) entry which is preliminary data.</text>
</comment>
<dbReference type="GO" id="GO:0030554">
    <property type="term" value="F:adenyl nucleotide binding"/>
    <property type="evidence" value="ECO:0007669"/>
    <property type="project" value="UniProtKB-ARBA"/>
</dbReference>
<dbReference type="PANTHER" id="PTHR43401:SF2">
    <property type="entry name" value="L-THREONINE 3-DEHYDROGENASE"/>
    <property type="match status" value="1"/>
</dbReference>
<organism evidence="5 6">
    <name type="scientific">Candidatus Syntropharchaeum butanivorans</name>
    <dbReference type="NCBI Taxonomy" id="1839936"/>
    <lineage>
        <taxon>Archaea</taxon>
        <taxon>Methanobacteriati</taxon>
        <taxon>Methanobacteriota</taxon>
        <taxon>Stenosarchaea group</taxon>
        <taxon>Methanomicrobia</taxon>
        <taxon>Methanosarcinales</taxon>
        <taxon>ANME-2 cluster</taxon>
        <taxon>Candidatus Syntropharchaeum</taxon>
    </lineage>
</organism>
<dbReference type="Pfam" id="PF08240">
    <property type="entry name" value="ADH_N"/>
    <property type="match status" value="1"/>
</dbReference>
<keyword evidence="2" id="KW-0862">Zinc</keyword>
<gene>
    <name evidence="5" type="ORF">SBU_001181</name>
</gene>
<reference evidence="5" key="1">
    <citation type="submission" date="2016-05" db="EMBL/GenBank/DDBJ databases">
        <title>Microbial consortia oxidize butane by reversing methanogenesis.</title>
        <authorList>
            <person name="Laso-Perez R."/>
            <person name="Richter M."/>
            <person name="Wegener G."/>
            <person name="Musat F."/>
        </authorList>
    </citation>
    <scope>NUCLEOTIDE SEQUENCE [LARGE SCALE GENOMIC DNA]</scope>
    <source>
        <strain evidence="5">BOX1</strain>
    </source>
</reference>
<keyword evidence="1" id="KW-0479">Metal-binding</keyword>
<evidence type="ECO:0000256" key="2">
    <source>
        <dbReference type="ARBA" id="ARBA00022833"/>
    </source>
</evidence>
<accession>A0A1F2P3Y6</accession>
<dbReference type="GO" id="GO:0008270">
    <property type="term" value="F:zinc ion binding"/>
    <property type="evidence" value="ECO:0007669"/>
    <property type="project" value="InterPro"/>
</dbReference>
<dbReference type="InterPro" id="IPR011032">
    <property type="entry name" value="GroES-like_sf"/>
</dbReference>
<protein>
    <submittedName>
        <fullName evidence="5">Alcohol dehydrogenase GroES domain-containing protein</fullName>
    </submittedName>
</protein>
<keyword evidence="3" id="KW-0560">Oxidoreductase</keyword>
<evidence type="ECO:0000313" key="6">
    <source>
        <dbReference type="Proteomes" id="UP000185779"/>
    </source>
</evidence>
<dbReference type="Proteomes" id="UP000185779">
    <property type="component" value="Unassembled WGS sequence"/>
</dbReference>
<dbReference type="GO" id="GO:0016616">
    <property type="term" value="F:oxidoreductase activity, acting on the CH-OH group of donors, NAD or NADP as acceptor"/>
    <property type="evidence" value="ECO:0007669"/>
    <property type="project" value="UniProtKB-ARBA"/>
</dbReference>
<dbReference type="AlphaFoldDB" id="A0A1F2P3Y6"/>
<name>A0A1F2P3Y6_9EURY</name>
<sequence>MKAAVLRQIGDLRVEEVDTPQCGRGEVLIRVESCGICRTDLKMYREGQRDLRLPRILGHEVTGTVVEVGHEVRGVFEGDRIQVAPGFSCGRCRFCLQGMFNICDNISILGFDHDGGFSDYLLLPEEAVRSGCLNPIPSNLSFNEATLAEPVACCINGLERAGVNVGDTALIIGGGVIGNIFYHLLRLTGASRVFVVETSPNRREFMRKNRIEALESVESVQEEVDILIPACSDPSALIEGMKMVKKRGKVILFSGSSPSPHPMVLDPNLIHYNELLLTGAYGCTQLQNRKALWLMAEGGLDLGYLITDRVPLHRILDGLRMVEEKRGMKVVVG</sequence>
<dbReference type="GO" id="GO:0051262">
    <property type="term" value="P:protein tetramerization"/>
    <property type="evidence" value="ECO:0007669"/>
    <property type="project" value="UniProtKB-ARBA"/>
</dbReference>
<dbReference type="InterPro" id="IPR020843">
    <property type="entry name" value="ER"/>
</dbReference>
<dbReference type="GO" id="GO:0043168">
    <property type="term" value="F:anion binding"/>
    <property type="evidence" value="ECO:0007669"/>
    <property type="project" value="UniProtKB-ARBA"/>
</dbReference>
<evidence type="ECO:0000256" key="3">
    <source>
        <dbReference type="ARBA" id="ARBA00023002"/>
    </source>
</evidence>